<dbReference type="AlphaFoldDB" id="A0AAD4BZN7"/>
<dbReference type="InterPro" id="IPR040521">
    <property type="entry name" value="KDZ"/>
</dbReference>
<dbReference type="Pfam" id="PF18758">
    <property type="entry name" value="KDZ"/>
    <property type="match status" value="1"/>
</dbReference>
<reference evidence="1" key="1">
    <citation type="submission" date="2019-10" db="EMBL/GenBank/DDBJ databases">
        <authorList>
            <consortium name="DOE Joint Genome Institute"/>
            <person name="Kuo A."/>
            <person name="Miyauchi S."/>
            <person name="Kiss E."/>
            <person name="Drula E."/>
            <person name="Kohler A."/>
            <person name="Sanchez-Garcia M."/>
            <person name="Andreopoulos B."/>
            <person name="Barry K.W."/>
            <person name="Bonito G."/>
            <person name="Buee M."/>
            <person name="Carver A."/>
            <person name="Chen C."/>
            <person name="Cichocki N."/>
            <person name="Clum A."/>
            <person name="Culley D."/>
            <person name="Crous P.W."/>
            <person name="Fauchery L."/>
            <person name="Girlanda M."/>
            <person name="Hayes R."/>
            <person name="Keri Z."/>
            <person name="LaButti K."/>
            <person name="Lipzen A."/>
            <person name="Lombard V."/>
            <person name="Magnuson J."/>
            <person name="Maillard F."/>
            <person name="Morin E."/>
            <person name="Murat C."/>
            <person name="Nolan M."/>
            <person name="Ohm R."/>
            <person name="Pangilinan J."/>
            <person name="Pereira M."/>
            <person name="Perotto S."/>
            <person name="Peter M."/>
            <person name="Riley R."/>
            <person name="Sitrit Y."/>
            <person name="Stielow B."/>
            <person name="Szollosi G."/>
            <person name="Zifcakova L."/>
            <person name="Stursova M."/>
            <person name="Spatafora J.W."/>
            <person name="Tedersoo L."/>
            <person name="Vaario L.-M."/>
            <person name="Yamada A."/>
            <person name="Yan M."/>
            <person name="Wang P."/>
            <person name="Xu J."/>
            <person name="Bruns T."/>
            <person name="Baldrian P."/>
            <person name="Vilgalys R."/>
            <person name="Henrissat B."/>
            <person name="Grigoriev I.V."/>
            <person name="Hibbett D."/>
            <person name="Nagy L.G."/>
            <person name="Martin F.M."/>
        </authorList>
    </citation>
    <scope>NUCLEOTIDE SEQUENCE</scope>
    <source>
        <strain evidence="1">BED1</strain>
    </source>
</reference>
<reference evidence="1" key="2">
    <citation type="journal article" date="2020" name="Nat. Commun.">
        <title>Large-scale genome sequencing of mycorrhizal fungi provides insights into the early evolution of symbiotic traits.</title>
        <authorList>
            <person name="Miyauchi S."/>
            <person name="Kiss E."/>
            <person name="Kuo A."/>
            <person name="Drula E."/>
            <person name="Kohler A."/>
            <person name="Sanchez-Garcia M."/>
            <person name="Morin E."/>
            <person name="Andreopoulos B."/>
            <person name="Barry K.W."/>
            <person name="Bonito G."/>
            <person name="Buee M."/>
            <person name="Carver A."/>
            <person name="Chen C."/>
            <person name="Cichocki N."/>
            <person name="Clum A."/>
            <person name="Culley D."/>
            <person name="Crous P.W."/>
            <person name="Fauchery L."/>
            <person name="Girlanda M."/>
            <person name="Hayes R.D."/>
            <person name="Keri Z."/>
            <person name="LaButti K."/>
            <person name="Lipzen A."/>
            <person name="Lombard V."/>
            <person name="Magnuson J."/>
            <person name="Maillard F."/>
            <person name="Murat C."/>
            <person name="Nolan M."/>
            <person name="Ohm R.A."/>
            <person name="Pangilinan J."/>
            <person name="Pereira M.F."/>
            <person name="Perotto S."/>
            <person name="Peter M."/>
            <person name="Pfister S."/>
            <person name="Riley R."/>
            <person name="Sitrit Y."/>
            <person name="Stielow J.B."/>
            <person name="Szollosi G."/>
            <person name="Zifcakova L."/>
            <person name="Stursova M."/>
            <person name="Spatafora J.W."/>
            <person name="Tedersoo L."/>
            <person name="Vaario L.M."/>
            <person name="Yamada A."/>
            <person name="Yan M."/>
            <person name="Wang P."/>
            <person name="Xu J."/>
            <person name="Bruns T."/>
            <person name="Baldrian P."/>
            <person name="Vilgalys R."/>
            <person name="Dunand C."/>
            <person name="Henrissat B."/>
            <person name="Grigoriev I.V."/>
            <person name="Hibbett D."/>
            <person name="Nagy L.G."/>
            <person name="Martin F.M."/>
        </authorList>
    </citation>
    <scope>NUCLEOTIDE SEQUENCE</scope>
    <source>
        <strain evidence="1">BED1</strain>
    </source>
</reference>
<proteinExistence type="predicted"/>
<dbReference type="EMBL" id="WHUW01000006">
    <property type="protein sequence ID" value="KAF8444593.1"/>
    <property type="molecule type" value="Genomic_DNA"/>
</dbReference>
<name>A0AAD4BZN7_BOLED</name>
<sequence>MPRLVDAYLEYRSRDSGDGFPPLDDAEPPLLPSSGTINNIELVDLFVRRNATLYAQAHHRFPNENLIYHGYIGCSPVFPTLAISIRTLSAFRQAHRTCPRFNIQAQCKALCHLHNVPYRPYLRKQFTVAFDIYLEIIHHVEQRMQKALGRDAPDWRLHNECPACFYRLEDEPSLTFDWLVSIDGNNSLKRWDTSLYGVKPLEDSRTSRSTYWLSEEDVDRFKDEVKSKKIAQTVNESGDVTEYDDDWVTEEPDADIPNQFNCVDRWRNARADVRKKTFSVFQESGIFVATCRHRFVLLACDMIKSGELAKYPLAMIDRLVSTYGPNGACAYDIGCAFAATANHSSLGAKVRELNLRFMVGAFHGHAHNRLCQLNWHPMYIKGMGHSEGEGCEHVFSASNELARSTRHASRFHRHQAIEQHFAFWNADKYEALTRFIRNHYREATQTVRTLTAELAIVKEALKLTDDDFSRFIIEERAYLTSLKQHPQRDPLKVRYTQALDELEERRHAWNRAREAGNGALDGIAVGDYNAITLALKQAGARLDLAYAMLQNAEQMAGHLQLQLGIESRWEIGGPEYTRYKAQGVLGEYHEALDELERLVVMRLFELSKLSMLDTGNVIQSL</sequence>
<dbReference type="PANTHER" id="PTHR33096">
    <property type="entry name" value="CXC2 DOMAIN-CONTAINING PROTEIN"/>
    <property type="match status" value="1"/>
</dbReference>
<gene>
    <name evidence="1" type="ORF">L210DRAFT_459308</name>
</gene>
<evidence type="ECO:0000313" key="2">
    <source>
        <dbReference type="Proteomes" id="UP001194468"/>
    </source>
</evidence>
<comment type="caution">
    <text evidence="1">The sequence shown here is derived from an EMBL/GenBank/DDBJ whole genome shotgun (WGS) entry which is preliminary data.</text>
</comment>
<keyword evidence="2" id="KW-1185">Reference proteome</keyword>
<dbReference type="PANTHER" id="PTHR33096:SF1">
    <property type="entry name" value="CXC1-LIKE CYSTEINE CLUSTER ASSOCIATED WITH KDZ TRANSPOSASES DOMAIN-CONTAINING PROTEIN"/>
    <property type="match status" value="1"/>
</dbReference>
<dbReference type="Proteomes" id="UP001194468">
    <property type="component" value="Unassembled WGS sequence"/>
</dbReference>
<accession>A0AAD4BZN7</accession>
<evidence type="ECO:0000313" key="1">
    <source>
        <dbReference type="EMBL" id="KAF8444593.1"/>
    </source>
</evidence>
<evidence type="ECO:0008006" key="3">
    <source>
        <dbReference type="Google" id="ProtNLM"/>
    </source>
</evidence>
<organism evidence="1 2">
    <name type="scientific">Boletus edulis BED1</name>
    <dbReference type="NCBI Taxonomy" id="1328754"/>
    <lineage>
        <taxon>Eukaryota</taxon>
        <taxon>Fungi</taxon>
        <taxon>Dikarya</taxon>
        <taxon>Basidiomycota</taxon>
        <taxon>Agaricomycotina</taxon>
        <taxon>Agaricomycetes</taxon>
        <taxon>Agaricomycetidae</taxon>
        <taxon>Boletales</taxon>
        <taxon>Boletineae</taxon>
        <taxon>Boletaceae</taxon>
        <taxon>Boletoideae</taxon>
        <taxon>Boletus</taxon>
    </lineage>
</organism>
<protein>
    <recommendedName>
        <fullName evidence="3">CxC1-like cysteine cluster associated with KDZ transposases domain-containing protein</fullName>
    </recommendedName>
</protein>